<organism evidence="2">
    <name type="scientific">Haptolina brevifila</name>
    <dbReference type="NCBI Taxonomy" id="156173"/>
    <lineage>
        <taxon>Eukaryota</taxon>
        <taxon>Haptista</taxon>
        <taxon>Haptophyta</taxon>
        <taxon>Prymnesiophyceae</taxon>
        <taxon>Prymnesiales</taxon>
        <taxon>Prymnesiaceae</taxon>
        <taxon>Haptolina</taxon>
    </lineage>
</organism>
<protein>
    <submittedName>
        <fullName evidence="2">Uncharacterized protein</fullName>
    </submittedName>
</protein>
<proteinExistence type="predicted"/>
<dbReference type="EMBL" id="HBGU01063837">
    <property type="protein sequence ID" value="CAD9522002.1"/>
    <property type="molecule type" value="Transcribed_RNA"/>
</dbReference>
<evidence type="ECO:0000256" key="1">
    <source>
        <dbReference type="SAM" id="MobiDB-lite"/>
    </source>
</evidence>
<feature type="region of interest" description="Disordered" evidence="1">
    <location>
        <begin position="180"/>
        <end position="256"/>
    </location>
</feature>
<dbReference type="AlphaFoldDB" id="A0A7S2IKF1"/>
<sequence>MAELHRGQHPHAIIPFMKDNGPVSWNNKIEISRADWDERYAPQGDGNPLAQVGMGLQERAQTEYGNADAVNARLGTKAIKTAAQPQRPAAPKPAVAPYTPASSKLWGDDSTPMTGTPSSSKMRAPSQQLASPVKTIFFTEQGLVTAEQRDARMHELSAKLGVDKVTLVSSPLQIDTTAQAGHNTAPTAPPPVPVPTGGAAGSSQRSATMRGQTWPATSDYFQREGAKTKASGFVFPEPPPRFGAQRRGAQSLRASA</sequence>
<feature type="region of interest" description="Disordered" evidence="1">
    <location>
        <begin position="82"/>
        <end position="128"/>
    </location>
</feature>
<feature type="compositionally biased region" description="Polar residues" evidence="1">
    <location>
        <begin position="111"/>
        <end position="128"/>
    </location>
</feature>
<reference evidence="2" key="1">
    <citation type="submission" date="2021-01" db="EMBL/GenBank/DDBJ databases">
        <authorList>
            <person name="Corre E."/>
            <person name="Pelletier E."/>
            <person name="Niang G."/>
            <person name="Scheremetjew M."/>
            <person name="Finn R."/>
            <person name="Kale V."/>
            <person name="Holt S."/>
            <person name="Cochrane G."/>
            <person name="Meng A."/>
            <person name="Brown T."/>
            <person name="Cohen L."/>
        </authorList>
    </citation>
    <scope>NUCLEOTIDE SEQUENCE</scope>
    <source>
        <strain evidence="2">UTEX LB 985</strain>
    </source>
</reference>
<gene>
    <name evidence="2" type="ORF">CBRE1094_LOCUS34780</name>
</gene>
<feature type="compositionally biased region" description="Low complexity" evidence="1">
    <location>
        <begin position="82"/>
        <end position="101"/>
    </location>
</feature>
<feature type="compositionally biased region" description="Polar residues" evidence="1">
    <location>
        <begin position="202"/>
        <end position="220"/>
    </location>
</feature>
<name>A0A7S2IKF1_9EUKA</name>
<evidence type="ECO:0000313" key="2">
    <source>
        <dbReference type="EMBL" id="CAD9522002.1"/>
    </source>
</evidence>
<accession>A0A7S2IKF1</accession>